<keyword evidence="5 11" id="KW-0479">Metal-binding</keyword>
<evidence type="ECO:0000256" key="3">
    <source>
        <dbReference type="ARBA" id="ARBA00022617"/>
    </source>
</evidence>
<dbReference type="PANTHER" id="PTHR47950">
    <property type="entry name" value="CYTOCHROME P450, FAMILY 76, SUBFAMILY C, POLYPEPTIDE 5-RELATED"/>
    <property type="match status" value="1"/>
</dbReference>
<gene>
    <name evidence="13" type="ORF">F511_36241</name>
</gene>
<comment type="subcellular location">
    <subcellularLocation>
        <location evidence="1">Membrane</location>
        <topology evidence="1">Single-pass membrane protein</topology>
    </subcellularLocation>
</comment>
<dbReference type="Pfam" id="PF00067">
    <property type="entry name" value="p450"/>
    <property type="match status" value="1"/>
</dbReference>
<keyword evidence="10" id="KW-0472">Membrane</keyword>
<evidence type="ECO:0000256" key="7">
    <source>
        <dbReference type="ARBA" id="ARBA00023002"/>
    </source>
</evidence>
<dbReference type="InterPro" id="IPR017972">
    <property type="entry name" value="Cyt_P450_CS"/>
</dbReference>
<protein>
    <submittedName>
        <fullName evidence="13">Geraniol 8-hydroxylase-like</fullName>
    </submittedName>
</protein>
<dbReference type="EMBL" id="KV001980">
    <property type="protein sequence ID" value="KZV38300.1"/>
    <property type="molecule type" value="Genomic_DNA"/>
</dbReference>
<feature type="binding site" description="axial binding residue" evidence="11">
    <location>
        <position position="377"/>
    </location>
    <ligand>
        <name>heme</name>
        <dbReference type="ChEBI" id="CHEBI:30413"/>
    </ligand>
    <ligandPart>
        <name>Fe</name>
        <dbReference type="ChEBI" id="CHEBI:18248"/>
    </ligandPart>
</feature>
<dbReference type="Gene3D" id="1.10.630.10">
    <property type="entry name" value="Cytochrome P450"/>
    <property type="match status" value="1"/>
</dbReference>
<accession>A0A2Z7C1I3</accession>
<evidence type="ECO:0000256" key="2">
    <source>
        <dbReference type="ARBA" id="ARBA00010617"/>
    </source>
</evidence>
<evidence type="ECO:0000256" key="9">
    <source>
        <dbReference type="ARBA" id="ARBA00023033"/>
    </source>
</evidence>
<dbReference type="GO" id="GO:0004497">
    <property type="term" value="F:monooxygenase activity"/>
    <property type="evidence" value="ECO:0007669"/>
    <property type="project" value="UniProtKB-KW"/>
</dbReference>
<comment type="cofactor">
    <cofactor evidence="11">
        <name>heme</name>
        <dbReference type="ChEBI" id="CHEBI:30413"/>
    </cofactor>
</comment>
<dbReference type="GO" id="GO:0016020">
    <property type="term" value="C:membrane"/>
    <property type="evidence" value="ECO:0007669"/>
    <property type="project" value="UniProtKB-SubCell"/>
</dbReference>
<proteinExistence type="inferred from homology"/>
<dbReference type="AlphaFoldDB" id="A0A2Z7C1I3"/>
<comment type="similarity">
    <text evidence="2 12">Belongs to the cytochrome P450 family.</text>
</comment>
<keyword evidence="4" id="KW-0812">Transmembrane</keyword>
<organism evidence="13 14">
    <name type="scientific">Dorcoceras hygrometricum</name>
    <dbReference type="NCBI Taxonomy" id="472368"/>
    <lineage>
        <taxon>Eukaryota</taxon>
        <taxon>Viridiplantae</taxon>
        <taxon>Streptophyta</taxon>
        <taxon>Embryophyta</taxon>
        <taxon>Tracheophyta</taxon>
        <taxon>Spermatophyta</taxon>
        <taxon>Magnoliopsida</taxon>
        <taxon>eudicotyledons</taxon>
        <taxon>Gunneridae</taxon>
        <taxon>Pentapetalae</taxon>
        <taxon>asterids</taxon>
        <taxon>lamiids</taxon>
        <taxon>Lamiales</taxon>
        <taxon>Gesneriaceae</taxon>
        <taxon>Didymocarpoideae</taxon>
        <taxon>Trichosporeae</taxon>
        <taxon>Loxocarpinae</taxon>
        <taxon>Dorcoceras</taxon>
    </lineage>
</organism>
<dbReference type="GO" id="GO:0016705">
    <property type="term" value="F:oxidoreductase activity, acting on paired donors, with incorporation or reduction of molecular oxygen"/>
    <property type="evidence" value="ECO:0007669"/>
    <property type="project" value="InterPro"/>
</dbReference>
<keyword evidence="3 11" id="KW-0349">Heme</keyword>
<evidence type="ECO:0000256" key="6">
    <source>
        <dbReference type="ARBA" id="ARBA00022989"/>
    </source>
</evidence>
<dbReference type="PROSITE" id="PS00086">
    <property type="entry name" value="CYTOCHROME_P450"/>
    <property type="match status" value="1"/>
</dbReference>
<dbReference type="PANTHER" id="PTHR47950:SF4">
    <property type="entry name" value="GERANIOL 8-HYDROXYLASE-LIKE"/>
    <property type="match status" value="1"/>
</dbReference>
<evidence type="ECO:0000256" key="11">
    <source>
        <dbReference type="PIRSR" id="PIRSR602401-1"/>
    </source>
</evidence>
<dbReference type="Proteomes" id="UP000250235">
    <property type="component" value="Unassembled WGS sequence"/>
</dbReference>
<evidence type="ECO:0000256" key="10">
    <source>
        <dbReference type="ARBA" id="ARBA00023136"/>
    </source>
</evidence>
<reference evidence="13 14" key="1">
    <citation type="journal article" date="2015" name="Proc. Natl. Acad. Sci. U.S.A.">
        <title>The resurrection genome of Boea hygrometrica: A blueprint for survival of dehydration.</title>
        <authorList>
            <person name="Xiao L."/>
            <person name="Yang G."/>
            <person name="Zhang L."/>
            <person name="Yang X."/>
            <person name="Zhao S."/>
            <person name="Ji Z."/>
            <person name="Zhou Q."/>
            <person name="Hu M."/>
            <person name="Wang Y."/>
            <person name="Chen M."/>
            <person name="Xu Y."/>
            <person name="Jin H."/>
            <person name="Xiao X."/>
            <person name="Hu G."/>
            <person name="Bao F."/>
            <person name="Hu Y."/>
            <person name="Wan P."/>
            <person name="Li L."/>
            <person name="Deng X."/>
            <person name="Kuang T."/>
            <person name="Xiang C."/>
            <person name="Zhu J.K."/>
            <person name="Oliver M.J."/>
            <person name="He Y."/>
        </authorList>
    </citation>
    <scope>NUCLEOTIDE SEQUENCE [LARGE SCALE GENOMIC DNA]</scope>
    <source>
        <strain evidence="14">cv. XS01</strain>
    </source>
</reference>
<dbReference type="FunFam" id="1.10.630.10:FF:000007">
    <property type="entry name" value="Cytochrome P450 76C4"/>
    <property type="match status" value="1"/>
</dbReference>
<dbReference type="PRINTS" id="PR00463">
    <property type="entry name" value="EP450I"/>
</dbReference>
<dbReference type="GO" id="GO:0005506">
    <property type="term" value="F:iron ion binding"/>
    <property type="evidence" value="ECO:0007669"/>
    <property type="project" value="InterPro"/>
</dbReference>
<dbReference type="PRINTS" id="PR00385">
    <property type="entry name" value="P450"/>
</dbReference>
<dbReference type="InterPro" id="IPR036396">
    <property type="entry name" value="Cyt_P450_sf"/>
</dbReference>
<keyword evidence="14" id="KW-1185">Reference proteome</keyword>
<evidence type="ECO:0000256" key="12">
    <source>
        <dbReference type="RuleBase" id="RU000461"/>
    </source>
</evidence>
<evidence type="ECO:0000256" key="4">
    <source>
        <dbReference type="ARBA" id="ARBA00022692"/>
    </source>
</evidence>
<keyword evidence="7 12" id="KW-0560">Oxidoreductase</keyword>
<sequence>MHLKLGSLTAVVVSSPGIAKILLQKHDQVFSSRSYPGAVHALDHHKHSMVWLPVNNQWRKLRKICKERMFSVPSLDSSQDSRKQRLQKLCEYVYSCCIDGKAVDIGRAAFTTSLNLMSASLFSEEFVSFDSGSSEEFKEVVWGIMESIGRPNLADYFPVFRVFDPQGILRKSTVYFGRCFDIFEEIIRKRLETRGRILSVDGTRKCDMLEALLDINQNNESELSILDIKHLLLDLFVAGADTTSSTVEWAMTELLRHPSKMLKVKNELREVIGKDEQVRESDISRLPYLRAVVKETFRLHPAAPLLVPHKAEEDSEIEGYIIPRNARILINAWAIGRDSSTWPDPELFTPERFLENETDFKGQHFELIPFGAGRRICPGMPLANRMVHMMVASLVHNFDWELEGGLKPEQVDLDESFGLTLQKTTPLKAVPIRLRAF</sequence>
<dbReference type="SUPFAM" id="SSF48264">
    <property type="entry name" value="Cytochrome P450"/>
    <property type="match status" value="1"/>
</dbReference>
<evidence type="ECO:0000313" key="14">
    <source>
        <dbReference type="Proteomes" id="UP000250235"/>
    </source>
</evidence>
<evidence type="ECO:0000313" key="13">
    <source>
        <dbReference type="EMBL" id="KZV38300.1"/>
    </source>
</evidence>
<keyword evidence="9 12" id="KW-0503">Monooxygenase</keyword>
<evidence type="ECO:0000256" key="1">
    <source>
        <dbReference type="ARBA" id="ARBA00004167"/>
    </source>
</evidence>
<dbReference type="InterPro" id="IPR001128">
    <property type="entry name" value="Cyt_P450"/>
</dbReference>
<dbReference type="OrthoDB" id="2789670at2759"/>
<dbReference type="InterPro" id="IPR002401">
    <property type="entry name" value="Cyt_P450_E_grp-I"/>
</dbReference>
<name>A0A2Z7C1I3_9LAMI</name>
<evidence type="ECO:0000256" key="8">
    <source>
        <dbReference type="ARBA" id="ARBA00023004"/>
    </source>
</evidence>
<keyword evidence="6" id="KW-1133">Transmembrane helix</keyword>
<dbReference type="GO" id="GO:0020037">
    <property type="term" value="F:heme binding"/>
    <property type="evidence" value="ECO:0007669"/>
    <property type="project" value="InterPro"/>
</dbReference>
<dbReference type="CDD" id="cd11073">
    <property type="entry name" value="CYP76-like"/>
    <property type="match status" value="1"/>
</dbReference>
<keyword evidence="8 11" id="KW-0408">Iron</keyword>
<evidence type="ECO:0000256" key="5">
    <source>
        <dbReference type="ARBA" id="ARBA00022723"/>
    </source>
</evidence>